<keyword evidence="3" id="KW-1185">Reference proteome</keyword>
<evidence type="ECO:0000313" key="2">
    <source>
        <dbReference type="EMBL" id="MBD2296180.1"/>
    </source>
</evidence>
<dbReference type="InterPro" id="IPR041427">
    <property type="entry name" value="AbiJ-NTD3"/>
</dbReference>
<comment type="caution">
    <text evidence="2">The sequence shown here is derived from an EMBL/GenBank/DDBJ whole genome shotgun (WGS) entry which is preliminary data.</text>
</comment>
<feature type="domain" description="AbiJ-NTD3" evidence="1">
    <location>
        <begin position="92"/>
        <end position="259"/>
    </location>
</feature>
<dbReference type="Proteomes" id="UP000662185">
    <property type="component" value="Unassembled WGS sequence"/>
</dbReference>
<dbReference type="EMBL" id="JACJQU010000019">
    <property type="protein sequence ID" value="MBD2296180.1"/>
    <property type="molecule type" value="Genomic_DNA"/>
</dbReference>
<sequence length="454" mass="52712">MTTKPPLNKLREAIADALAEEKSYNLPKVCEEFGLSPGTNEEAHSSKRVYVKQRLIGKSEEILIKLSQRVLKDYSSEELRKILTQFISGNFKISLINRKNILDELIIKSEELTIHGKLDLIDFLKRIWSLDTMPPTDKYFKSAAQEITQRMVKTHEWNYHYLFNSYLGLTDSSDEMLFRFMEEVTHPLVQEPEIQKFLVNLINNHLVKDSYRLEAKEEISGLPLYQVIKIGSGVSGNIKNLIFAANGPKPELILEDSINNDIRIVKNGEFCLIYDQPIPSSGLFWKNLVSWWAKKLNTECPTRETEESLYKRLVSSLASPPEKLLFSTYYTKLRDTPGEFLPALIPQVYLHYDPYTLRELKEKRIPRQRMDFLILFSHQERVVIEVDGKQHYADDNIASPKKYADMVAEDRKLKLAGYEIYRFGGYELEGESGKYLVENFFDELIKKYIKGAKL</sequence>
<proteinExistence type="predicted"/>
<dbReference type="Pfam" id="PF18860">
    <property type="entry name" value="AbiJ_NTD3"/>
    <property type="match status" value="1"/>
</dbReference>
<reference evidence="3" key="1">
    <citation type="journal article" date="2020" name="ISME J.">
        <title>Comparative genomics reveals insights into cyanobacterial evolution and habitat adaptation.</title>
        <authorList>
            <person name="Chen M.Y."/>
            <person name="Teng W.K."/>
            <person name="Zhao L."/>
            <person name="Hu C.X."/>
            <person name="Zhou Y.K."/>
            <person name="Han B.P."/>
            <person name="Song L.R."/>
            <person name="Shu W.S."/>
        </authorList>
    </citation>
    <scope>NUCLEOTIDE SEQUENCE [LARGE SCALE GENOMIC DNA]</scope>
    <source>
        <strain evidence="3">FACHB-251</strain>
    </source>
</reference>
<dbReference type="RefSeq" id="WP_190564291.1">
    <property type="nucleotide sequence ID" value="NZ_JACJQU010000019.1"/>
</dbReference>
<organism evidence="2 3">
    <name type="scientific">Anabaena sphaerica FACHB-251</name>
    <dbReference type="NCBI Taxonomy" id="2692883"/>
    <lineage>
        <taxon>Bacteria</taxon>
        <taxon>Bacillati</taxon>
        <taxon>Cyanobacteriota</taxon>
        <taxon>Cyanophyceae</taxon>
        <taxon>Nostocales</taxon>
        <taxon>Nostocaceae</taxon>
        <taxon>Anabaena</taxon>
    </lineage>
</organism>
<name>A0A927A462_9NOST</name>
<gene>
    <name evidence="2" type="ORF">H6G06_22545</name>
</gene>
<dbReference type="AlphaFoldDB" id="A0A927A462"/>
<protein>
    <recommendedName>
        <fullName evidence="1">AbiJ-NTD3 domain-containing protein</fullName>
    </recommendedName>
</protein>
<evidence type="ECO:0000259" key="1">
    <source>
        <dbReference type="Pfam" id="PF18860"/>
    </source>
</evidence>
<accession>A0A927A462</accession>
<evidence type="ECO:0000313" key="3">
    <source>
        <dbReference type="Proteomes" id="UP000662185"/>
    </source>
</evidence>